<gene>
    <name evidence="7" type="ORF">FA047_01110</name>
</gene>
<keyword evidence="8" id="KW-1185">Reference proteome</keyword>
<evidence type="ECO:0000256" key="1">
    <source>
        <dbReference type="ARBA" id="ARBA00004141"/>
    </source>
</evidence>
<keyword evidence="2 5" id="KW-0812">Transmembrane</keyword>
<accession>A0A4U1CPE8</accession>
<organism evidence="7 8">
    <name type="scientific">Pedobacter frigoris</name>
    <dbReference type="NCBI Taxonomy" id="2571272"/>
    <lineage>
        <taxon>Bacteria</taxon>
        <taxon>Pseudomonadati</taxon>
        <taxon>Bacteroidota</taxon>
        <taxon>Sphingobacteriia</taxon>
        <taxon>Sphingobacteriales</taxon>
        <taxon>Sphingobacteriaceae</taxon>
        <taxon>Pedobacter</taxon>
    </lineage>
</organism>
<feature type="transmembrane region" description="Helical" evidence="5">
    <location>
        <begin position="27"/>
        <end position="49"/>
    </location>
</feature>
<feature type="transmembrane region" description="Helical" evidence="5">
    <location>
        <begin position="131"/>
        <end position="151"/>
    </location>
</feature>
<dbReference type="Proteomes" id="UP000307244">
    <property type="component" value="Unassembled WGS sequence"/>
</dbReference>
<dbReference type="InterPro" id="IPR007267">
    <property type="entry name" value="GtrA_DPMS_TM"/>
</dbReference>
<comment type="subcellular location">
    <subcellularLocation>
        <location evidence="1">Membrane</location>
        <topology evidence="1">Multi-pass membrane protein</topology>
    </subcellularLocation>
</comment>
<name>A0A4U1CPE8_9SPHI</name>
<feature type="transmembrane region" description="Helical" evidence="5">
    <location>
        <begin position="69"/>
        <end position="92"/>
    </location>
</feature>
<reference evidence="7 8" key="1">
    <citation type="submission" date="2019-04" db="EMBL/GenBank/DDBJ databases">
        <title>Pedobacter sp. RP-3-15 sp. nov., isolated from Arctic soil.</title>
        <authorList>
            <person name="Dahal R.H."/>
            <person name="Kim D.-U."/>
        </authorList>
    </citation>
    <scope>NUCLEOTIDE SEQUENCE [LARGE SCALE GENOMIC DNA]</scope>
    <source>
        <strain evidence="7 8">RP-3-15</strain>
    </source>
</reference>
<dbReference type="Pfam" id="PF04138">
    <property type="entry name" value="GtrA_DPMS_TM"/>
    <property type="match status" value="1"/>
</dbReference>
<evidence type="ECO:0000256" key="2">
    <source>
        <dbReference type="ARBA" id="ARBA00022692"/>
    </source>
</evidence>
<evidence type="ECO:0000259" key="6">
    <source>
        <dbReference type="Pfam" id="PF04138"/>
    </source>
</evidence>
<evidence type="ECO:0000256" key="3">
    <source>
        <dbReference type="ARBA" id="ARBA00022989"/>
    </source>
</evidence>
<evidence type="ECO:0000256" key="4">
    <source>
        <dbReference type="ARBA" id="ARBA00023136"/>
    </source>
</evidence>
<dbReference type="AlphaFoldDB" id="A0A4U1CPE8"/>
<comment type="caution">
    <text evidence="7">The sequence shown here is derived from an EMBL/GenBank/DDBJ whole genome shotgun (WGS) entry which is preliminary data.</text>
</comment>
<evidence type="ECO:0000313" key="8">
    <source>
        <dbReference type="Proteomes" id="UP000307244"/>
    </source>
</evidence>
<dbReference type="GO" id="GO:0000271">
    <property type="term" value="P:polysaccharide biosynthetic process"/>
    <property type="evidence" value="ECO:0007669"/>
    <property type="project" value="InterPro"/>
</dbReference>
<evidence type="ECO:0000313" key="7">
    <source>
        <dbReference type="EMBL" id="TKC08730.1"/>
    </source>
</evidence>
<dbReference type="OrthoDB" id="771485at2"/>
<protein>
    <submittedName>
        <fullName evidence="7">GtrA family protein</fullName>
    </submittedName>
</protein>
<feature type="transmembrane region" description="Helical" evidence="5">
    <location>
        <begin position="104"/>
        <end position="125"/>
    </location>
</feature>
<keyword evidence="3 5" id="KW-1133">Transmembrane helix</keyword>
<proteinExistence type="predicted"/>
<keyword evidence="4 5" id="KW-0472">Membrane</keyword>
<dbReference type="EMBL" id="SWBQ01000001">
    <property type="protein sequence ID" value="TKC08730.1"/>
    <property type="molecule type" value="Genomic_DNA"/>
</dbReference>
<sequence length="163" mass="19026">MRKSLIKLIDFFYPPFSRWLPIHTFRYIVSGGSTALCGIISYYIAYNWILHQENVQVDFPFLPKLITGHSLALVISTFASFLWGFTLNKYLIFTKSNLKGRVQMFRYAAVMGINLGLNFAMLKYMVEGLHFYPSISQAFITITLSLCSYFLQKHFTFRVKKHH</sequence>
<dbReference type="RefSeq" id="WP_136834150.1">
    <property type="nucleotide sequence ID" value="NZ_SWBQ01000001.1"/>
</dbReference>
<evidence type="ECO:0000256" key="5">
    <source>
        <dbReference type="SAM" id="Phobius"/>
    </source>
</evidence>
<dbReference type="GO" id="GO:0016020">
    <property type="term" value="C:membrane"/>
    <property type="evidence" value="ECO:0007669"/>
    <property type="project" value="UniProtKB-SubCell"/>
</dbReference>
<feature type="domain" description="GtrA/DPMS transmembrane" evidence="6">
    <location>
        <begin position="26"/>
        <end position="157"/>
    </location>
</feature>